<sequence>MRAGHGKCAAAAFIISVNGGTVMRLGRQQATALRGGLAAGVLTAMICLSVGAHAQQYQNFEVTPDGRGGAQGTIGGRNFEVYRNYDRPPANRASPETRRELRRTVPQQTCIVDTEGRTRCR</sequence>
<keyword evidence="3" id="KW-1185">Reference proteome</keyword>
<dbReference type="Proteomes" id="UP001151309">
    <property type="component" value="Unassembled WGS sequence"/>
</dbReference>
<dbReference type="AlphaFoldDB" id="A0A9X3QUW1"/>
<evidence type="ECO:0000256" key="1">
    <source>
        <dbReference type="SAM" id="MobiDB-lite"/>
    </source>
</evidence>
<feature type="region of interest" description="Disordered" evidence="1">
    <location>
        <begin position="63"/>
        <end position="107"/>
    </location>
</feature>
<evidence type="ECO:0000313" key="3">
    <source>
        <dbReference type="Proteomes" id="UP001151309"/>
    </source>
</evidence>
<protein>
    <submittedName>
        <fullName evidence="2">Uncharacterized protein</fullName>
    </submittedName>
</protein>
<dbReference type="RefSeq" id="WP_269831810.1">
    <property type="nucleotide sequence ID" value="NZ_JAPZLT010000007.1"/>
</dbReference>
<accession>A0A9X3QUW1</accession>
<dbReference type="EMBL" id="JAPZLT010000007">
    <property type="protein sequence ID" value="MCZ7910645.1"/>
    <property type="molecule type" value="Genomic_DNA"/>
</dbReference>
<reference evidence="2" key="1">
    <citation type="submission" date="2022-12" db="EMBL/GenBank/DDBJ databases">
        <title>Draft genome sequences of 22 rhizogenic Agrobacterium biovar 1 strains, the causative agent of hairy root disease.</title>
        <authorList>
            <person name="Kim N."/>
            <person name="Vargas P."/>
            <person name="Rediers H."/>
        </authorList>
    </citation>
    <scope>NUCLEOTIDE SEQUENCE</scope>
    <source>
        <strain evidence="2">ST07.17.026</strain>
    </source>
</reference>
<evidence type="ECO:0000313" key="2">
    <source>
        <dbReference type="EMBL" id="MCZ7910645.1"/>
    </source>
</evidence>
<organism evidence="2 3">
    <name type="scientific">Agrobacterium leguminum</name>
    <dbReference type="NCBI Taxonomy" id="2792015"/>
    <lineage>
        <taxon>Bacteria</taxon>
        <taxon>Pseudomonadati</taxon>
        <taxon>Pseudomonadota</taxon>
        <taxon>Alphaproteobacteria</taxon>
        <taxon>Hyphomicrobiales</taxon>
        <taxon>Rhizobiaceae</taxon>
        <taxon>Rhizobium/Agrobacterium group</taxon>
        <taxon>Agrobacterium</taxon>
    </lineage>
</organism>
<comment type="caution">
    <text evidence="2">The sequence shown here is derived from an EMBL/GenBank/DDBJ whole genome shotgun (WGS) entry which is preliminary data.</text>
</comment>
<gene>
    <name evidence="2" type="ORF">O9X94_15070</name>
</gene>
<proteinExistence type="predicted"/>
<name>A0A9X3QUW1_9HYPH</name>
<feature type="compositionally biased region" description="Gly residues" evidence="1">
    <location>
        <begin position="66"/>
        <end position="75"/>
    </location>
</feature>